<organism evidence="7 8">
    <name type="scientific">Aquimarina mytili</name>
    <dbReference type="NCBI Taxonomy" id="874423"/>
    <lineage>
        <taxon>Bacteria</taxon>
        <taxon>Pseudomonadati</taxon>
        <taxon>Bacteroidota</taxon>
        <taxon>Flavobacteriia</taxon>
        <taxon>Flavobacteriales</taxon>
        <taxon>Flavobacteriaceae</taxon>
        <taxon>Aquimarina</taxon>
    </lineage>
</organism>
<dbReference type="InterPro" id="IPR000209">
    <property type="entry name" value="Peptidase_S8/S53_dom"/>
</dbReference>
<feature type="active site" description="Charge relay system" evidence="5">
    <location>
        <position position="86"/>
    </location>
</feature>
<sequence>MKKVFLIQLISYWCFLGCTTSKEKMIPYDSISVVLAKNEKLSDKEFEGWQYKDIFEDTVPGISLEKAYREFLKDKKGDSIIVAVIDTEIDIAHEDLKEQIWVNTNEIAENGIDDDHNGYIDDINGWNFIGNVNGENIIHSNYEFIRLIRKFKVLFHNKTVDRITSNQIKDFETYQKALKLLGETKKSKLQQLENVKGFINKYNKAQQILKAHLAVDSITKEQLLALHSTDTIIKKHQKTLISYINRGFTENTLLGYLEQTQESIDKSLDFDYQEREIIGDDPNDINDIHYGNNNVSGNLDKLYHGTLMAGIIAAKRGNKLGNEGILNEVKIMPLCISANGDEFDKDIALAIRYAVDNGAKIINMSSGKQFSMNRQWVNDAIKYAAKKDVLFITSAGNSGLNLDDKEHNYYPNDINTDGSEISDNFMMIGASSYTLNKRLIYYKTNHGKNNVDLFAPGYKVYTTLPNNKYRYSRGTSAATPIVSGIAALIRSHYPDLSASQVKEILMKSGISYNIDVEIILDDDTKKMVPFSSLSKSGKVVNAYNALLLAEKMSKTK</sequence>
<evidence type="ECO:0000256" key="2">
    <source>
        <dbReference type="ARBA" id="ARBA00022670"/>
    </source>
</evidence>
<evidence type="ECO:0000256" key="5">
    <source>
        <dbReference type="PROSITE-ProRule" id="PRU01240"/>
    </source>
</evidence>
<dbReference type="Pfam" id="PF00082">
    <property type="entry name" value="Peptidase_S8"/>
    <property type="match status" value="1"/>
</dbReference>
<keyword evidence="2 5" id="KW-0645">Protease</keyword>
<dbReference type="InterPro" id="IPR036852">
    <property type="entry name" value="Peptidase_S8/S53_dom_sf"/>
</dbReference>
<dbReference type="GO" id="GO:0004252">
    <property type="term" value="F:serine-type endopeptidase activity"/>
    <property type="evidence" value="ECO:0007669"/>
    <property type="project" value="UniProtKB-UniRule"/>
</dbReference>
<dbReference type="PRINTS" id="PR00723">
    <property type="entry name" value="SUBTILISIN"/>
</dbReference>
<comment type="caution">
    <text evidence="7">The sequence shown here is derived from an EMBL/GenBank/DDBJ whole genome shotgun (WGS) entry which is preliminary data.</text>
</comment>
<evidence type="ECO:0000313" key="8">
    <source>
        <dbReference type="Proteomes" id="UP000651057"/>
    </source>
</evidence>
<evidence type="ECO:0000256" key="4">
    <source>
        <dbReference type="ARBA" id="ARBA00022825"/>
    </source>
</evidence>
<dbReference type="InterPro" id="IPR015500">
    <property type="entry name" value="Peptidase_S8_subtilisin-rel"/>
</dbReference>
<dbReference type="PANTHER" id="PTHR43806">
    <property type="entry name" value="PEPTIDASE S8"/>
    <property type="match status" value="1"/>
</dbReference>
<accession>A0A937A5M5</accession>
<dbReference type="Gene3D" id="3.40.50.200">
    <property type="entry name" value="Peptidase S8/S53 domain"/>
    <property type="match status" value="2"/>
</dbReference>
<dbReference type="PROSITE" id="PS51892">
    <property type="entry name" value="SUBTILASE"/>
    <property type="match status" value="1"/>
</dbReference>
<dbReference type="GO" id="GO:0006508">
    <property type="term" value="P:proteolysis"/>
    <property type="evidence" value="ECO:0007669"/>
    <property type="project" value="UniProtKB-KW"/>
</dbReference>
<dbReference type="EMBL" id="JAERQJ010000008">
    <property type="protein sequence ID" value="MBL0685340.1"/>
    <property type="molecule type" value="Genomic_DNA"/>
</dbReference>
<dbReference type="InterPro" id="IPR034080">
    <property type="entry name" value="Protease_P7-like_dom"/>
</dbReference>
<evidence type="ECO:0000256" key="3">
    <source>
        <dbReference type="ARBA" id="ARBA00022801"/>
    </source>
</evidence>
<keyword evidence="8" id="KW-1185">Reference proteome</keyword>
<keyword evidence="4 5" id="KW-0720">Serine protease</keyword>
<proteinExistence type="inferred from homology"/>
<dbReference type="CDD" id="cd07483">
    <property type="entry name" value="Peptidases_S8_Subtilisin_Novo-like"/>
    <property type="match status" value="1"/>
</dbReference>
<evidence type="ECO:0000313" key="7">
    <source>
        <dbReference type="EMBL" id="MBL0685340.1"/>
    </source>
</evidence>
<feature type="active site" description="Charge relay system" evidence="5">
    <location>
        <position position="304"/>
    </location>
</feature>
<dbReference type="AlphaFoldDB" id="A0A937A5M5"/>
<keyword evidence="3 5" id="KW-0378">Hydrolase</keyword>
<evidence type="ECO:0000256" key="1">
    <source>
        <dbReference type="ARBA" id="ARBA00011073"/>
    </source>
</evidence>
<reference evidence="7" key="1">
    <citation type="submission" date="2021-01" db="EMBL/GenBank/DDBJ databases">
        <authorList>
            <person name="Zhong Y.L."/>
        </authorList>
    </citation>
    <scope>NUCLEOTIDE SEQUENCE</scope>
    <source>
        <strain evidence="7">KCTC 23302</strain>
    </source>
</reference>
<dbReference type="Proteomes" id="UP000651057">
    <property type="component" value="Unassembled WGS sequence"/>
</dbReference>
<feature type="active site" description="Charge relay system" evidence="5">
    <location>
        <position position="476"/>
    </location>
</feature>
<gene>
    <name evidence="7" type="ORF">JJQ60_17535</name>
</gene>
<name>A0A937A5M5_9FLAO</name>
<evidence type="ECO:0000259" key="6">
    <source>
        <dbReference type="Pfam" id="PF00082"/>
    </source>
</evidence>
<feature type="domain" description="Peptidase S8/S53" evidence="6">
    <location>
        <begin position="77"/>
        <end position="508"/>
    </location>
</feature>
<dbReference type="RefSeq" id="WP_201923357.1">
    <property type="nucleotide sequence ID" value="NZ_BAABAX010000002.1"/>
</dbReference>
<dbReference type="SUPFAM" id="SSF52743">
    <property type="entry name" value="Subtilisin-like"/>
    <property type="match status" value="1"/>
</dbReference>
<comment type="similarity">
    <text evidence="1 5">Belongs to the peptidase S8 family.</text>
</comment>
<protein>
    <submittedName>
        <fullName evidence="7">S8 family peptidase</fullName>
    </submittedName>
</protein>
<dbReference type="PANTHER" id="PTHR43806:SF11">
    <property type="entry name" value="CEREVISIN-RELATED"/>
    <property type="match status" value="1"/>
</dbReference>
<dbReference type="InterPro" id="IPR050131">
    <property type="entry name" value="Peptidase_S8_subtilisin-like"/>
</dbReference>
<dbReference type="InterPro" id="IPR023828">
    <property type="entry name" value="Peptidase_S8_Ser-AS"/>
</dbReference>
<dbReference type="PROSITE" id="PS00138">
    <property type="entry name" value="SUBTILASE_SER"/>
    <property type="match status" value="1"/>
</dbReference>